<sequence length="572" mass="65144">MPFVTDGDVLPLYSSDAAIEDRMYEMTVPLLVLLVARHSSGATTTEEDIVEDVLLPERPAFFSVYSLVEEQRVTYPEFHSRYAESGQTSPDLCNNQALQQQRIQHGQCTYTFILPEEEGAGGGSCKEAKAGSPQYNANSLQRDAPPPEPEFPTQKIQQLENIMENYTQWLHKIENYIKESMKTEMAQLQQSAVHNHTAAMLEMGTNLLSQTAEQTRKLTDVETQVLNQTSRLEIQMLENSLSTNKLEKQLMVQTNEISKLHDKNSLMEQKMLEMEMRHHEELETLKTEKGSLQTLVGRQSGVIRELETQLSRATGNSTALQRQQQEMMDTVHNLLNLCSKDGVVPNSTKVEEEEKKFRDCADLFQAGFHKNAIYNIQLNSQETKKVYCNMETAGGGWTVIQRRNDGSVDFQRTWKEYKTGFGSLSAEHWLGNEYVYQLTSQRQYALRVELTDWDGHQAFSLYDRFQIGSEKQNYRLFLKSHSGTAGRQSSLVIHGADFSTKDMDNDNCLCKCALMLTGGWWFDACGPSNLNGMYFTQGQHIGKLNGIKWHYFKGPSYSLRATAMMIRPLDFS</sequence>
<dbReference type="InterPro" id="IPR057439">
    <property type="entry name" value="ANG-1/2/4"/>
</dbReference>
<comment type="subcellular location">
    <subcellularLocation>
        <location evidence="1">Secreted</location>
    </subcellularLocation>
</comment>
<keyword evidence="2" id="KW-0964">Secreted</keyword>
<dbReference type="Pfam" id="PF25443">
    <property type="entry name" value="ANG-1"/>
    <property type="match status" value="1"/>
</dbReference>
<dbReference type="PROSITE" id="PS00514">
    <property type="entry name" value="FIBRINOGEN_C_1"/>
    <property type="match status" value="1"/>
</dbReference>
<gene>
    <name evidence="10" type="ORF">JOB18_007028</name>
</gene>
<feature type="region of interest" description="Disordered" evidence="8">
    <location>
        <begin position="121"/>
        <end position="152"/>
    </location>
</feature>
<accession>A0AAV6R3S7</accession>
<dbReference type="GO" id="GO:0005576">
    <property type="term" value="C:extracellular region"/>
    <property type="evidence" value="ECO:0007669"/>
    <property type="project" value="UniProtKB-SubCell"/>
</dbReference>
<dbReference type="Pfam" id="PF00147">
    <property type="entry name" value="Fibrinogen_C"/>
    <property type="match status" value="1"/>
</dbReference>
<name>A0AAV6R3S7_SOLSE</name>
<evidence type="ECO:0000256" key="2">
    <source>
        <dbReference type="ARBA" id="ARBA00022525"/>
    </source>
</evidence>
<keyword evidence="7" id="KW-0325">Glycoprotein</keyword>
<evidence type="ECO:0000256" key="6">
    <source>
        <dbReference type="ARBA" id="ARBA00023157"/>
    </source>
</evidence>
<keyword evidence="6" id="KW-1015">Disulfide bond</keyword>
<dbReference type="Proteomes" id="UP000693946">
    <property type="component" value="Linkage Group LG20"/>
</dbReference>
<dbReference type="AlphaFoldDB" id="A0AAV6R3S7"/>
<keyword evidence="4" id="KW-0732">Signal</keyword>
<dbReference type="NCBIfam" id="NF040941">
    <property type="entry name" value="GGGWT_bact"/>
    <property type="match status" value="1"/>
</dbReference>
<evidence type="ECO:0000256" key="1">
    <source>
        <dbReference type="ARBA" id="ARBA00004613"/>
    </source>
</evidence>
<evidence type="ECO:0000259" key="9">
    <source>
        <dbReference type="PROSITE" id="PS51406"/>
    </source>
</evidence>
<dbReference type="GO" id="GO:0001525">
    <property type="term" value="P:angiogenesis"/>
    <property type="evidence" value="ECO:0007669"/>
    <property type="project" value="UniProtKB-KW"/>
</dbReference>
<evidence type="ECO:0000256" key="3">
    <source>
        <dbReference type="ARBA" id="ARBA00022657"/>
    </source>
</evidence>
<organism evidence="10 11">
    <name type="scientific">Solea senegalensis</name>
    <name type="common">Senegalese sole</name>
    <dbReference type="NCBI Taxonomy" id="28829"/>
    <lineage>
        <taxon>Eukaryota</taxon>
        <taxon>Metazoa</taxon>
        <taxon>Chordata</taxon>
        <taxon>Craniata</taxon>
        <taxon>Vertebrata</taxon>
        <taxon>Euteleostomi</taxon>
        <taxon>Actinopterygii</taxon>
        <taxon>Neopterygii</taxon>
        <taxon>Teleostei</taxon>
        <taxon>Neoteleostei</taxon>
        <taxon>Acanthomorphata</taxon>
        <taxon>Carangaria</taxon>
        <taxon>Pleuronectiformes</taxon>
        <taxon>Pleuronectoidei</taxon>
        <taxon>Soleidae</taxon>
        <taxon>Solea</taxon>
    </lineage>
</organism>
<evidence type="ECO:0000256" key="5">
    <source>
        <dbReference type="ARBA" id="ARBA00023054"/>
    </source>
</evidence>
<keyword evidence="11" id="KW-1185">Reference proteome</keyword>
<dbReference type="CDD" id="cd00087">
    <property type="entry name" value="FReD"/>
    <property type="match status" value="1"/>
</dbReference>
<dbReference type="InterPro" id="IPR002181">
    <property type="entry name" value="Fibrinogen_a/b/g_C_dom"/>
</dbReference>
<evidence type="ECO:0000256" key="8">
    <source>
        <dbReference type="SAM" id="MobiDB-lite"/>
    </source>
</evidence>
<dbReference type="InterPro" id="IPR020837">
    <property type="entry name" value="Fibrinogen_CS"/>
</dbReference>
<evidence type="ECO:0000256" key="4">
    <source>
        <dbReference type="ARBA" id="ARBA00022729"/>
    </source>
</evidence>
<dbReference type="InterPro" id="IPR037579">
    <property type="entry name" value="FIB_ANG-like"/>
</dbReference>
<dbReference type="FunFam" id="3.90.215.10:FF:000001">
    <property type="entry name" value="Tenascin isoform 1"/>
    <property type="match status" value="1"/>
</dbReference>
<keyword evidence="3" id="KW-0037">Angiogenesis</keyword>
<keyword evidence="5" id="KW-0175">Coiled coil</keyword>
<dbReference type="EMBL" id="JAGKHQ010000013">
    <property type="protein sequence ID" value="KAG7500036.1"/>
    <property type="molecule type" value="Genomic_DNA"/>
</dbReference>
<dbReference type="FunFam" id="4.10.530.10:FF:000001">
    <property type="entry name" value="angiopoietin-2 isoform X1"/>
    <property type="match status" value="1"/>
</dbReference>
<evidence type="ECO:0000313" key="10">
    <source>
        <dbReference type="EMBL" id="KAG7500036.1"/>
    </source>
</evidence>
<dbReference type="PANTHER" id="PTHR47221:SF6">
    <property type="entry name" value="FIBRINOGEN ALPHA CHAIN"/>
    <property type="match status" value="1"/>
</dbReference>
<dbReference type="SMART" id="SM00186">
    <property type="entry name" value="FBG"/>
    <property type="match status" value="1"/>
</dbReference>
<reference evidence="10 11" key="1">
    <citation type="journal article" date="2021" name="Sci. Rep.">
        <title>Chromosome anchoring in Senegalese sole (Solea senegalensis) reveals sex-associated markers and genome rearrangements in flatfish.</title>
        <authorList>
            <person name="Guerrero-Cozar I."/>
            <person name="Gomez-Garrido J."/>
            <person name="Berbel C."/>
            <person name="Martinez-Blanch J.F."/>
            <person name="Alioto T."/>
            <person name="Claros M.G."/>
            <person name="Gagnaire P.A."/>
            <person name="Manchado M."/>
        </authorList>
    </citation>
    <scope>NUCLEOTIDE SEQUENCE [LARGE SCALE GENOMIC DNA]</scope>
    <source>
        <strain evidence="10">Sse05_10M</strain>
    </source>
</reference>
<evidence type="ECO:0000313" key="11">
    <source>
        <dbReference type="Proteomes" id="UP000693946"/>
    </source>
</evidence>
<dbReference type="PANTHER" id="PTHR47221">
    <property type="entry name" value="FIBRINOGEN ALPHA CHAIN"/>
    <property type="match status" value="1"/>
</dbReference>
<dbReference type="GO" id="GO:0007596">
    <property type="term" value="P:blood coagulation"/>
    <property type="evidence" value="ECO:0007669"/>
    <property type="project" value="InterPro"/>
</dbReference>
<dbReference type="PROSITE" id="PS51406">
    <property type="entry name" value="FIBRINOGEN_C_2"/>
    <property type="match status" value="1"/>
</dbReference>
<feature type="domain" description="Fibrinogen C-terminal" evidence="9">
    <location>
        <begin position="351"/>
        <end position="570"/>
    </location>
</feature>
<protein>
    <recommendedName>
        <fullName evidence="9">Fibrinogen C-terminal domain-containing protein</fullName>
    </recommendedName>
</protein>
<comment type="caution">
    <text evidence="10">The sequence shown here is derived from an EMBL/GenBank/DDBJ whole genome shotgun (WGS) entry which is preliminary data.</text>
</comment>
<evidence type="ECO:0000256" key="7">
    <source>
        <dbReference type="ARBA" id="ARBA00023180"/>
    </source>
</evidence>
<proteinExistence type="predicted"/>